<evidence type="ECO:0000313" key="1">
    <source>
        <dbReference type="EMBL" id="QJY47710.1"/>
    </source>
</evidence>
<dbReference type="KEGG" id="pbro:HOP40_19430"/>
<name>A0A6M6JKW1_9PSEU</name>
<gene>
    <name evidence="1" type="ORF">HOP40_19430</name>
</gene>
<keyword evidence="2" id="KW-1185">Reference proteome</keyword>
<dbReference type="RefSeq" id="WP_172160607.1">
    <property type="nucleotide sequence ID" value="NZ_CP053564.1"/>
</dbReference>
<sequence>MSARGASAAPVAAALAAVAVVVLVLVAAQTGGGSGPAPPGPPPPASLDLGGQSLDRCALAIGAAGLADRYPDRGSWRPLAVLVTDDAVVTLLEDDVPFVCATGPRTVRVSDPAAAVPVGPAALLLTTADGVLAAVAPAGATVDVAVAGTGPPAVAAERYLLRATGATPTRPEQLTVTVAGAAVVPDRLAPPALDLVDRPWVPPRPAGDTGDLLDRCRAVPVAGEPPRTWQTVHLLSHRRGASTAVLLVAVDTGTIGGCAVGPAGPTPLRTWRVGLIGDGARPFTWLPRPGEVLPDVGDDLAAGLVQPAVARMVVTAGTGPPWEASVAGGTFATQLPAGVAPDPRGLTVRALDAVGRVVYEGPAAD</sequence>
<protein>
    <submittedName>
        <fullName evidence="1">Uncharacterized protein</fullName>
    </submittedName>
</protein>
<accession>A0A6M6JKW1</accession>
<dbReference type="Proteomes" id="UP000505377">
    <property type="component" value="Chromosome"/>
</dbReference>
<dbReference type="AlphaFoldDB" id="A0A6M6JKW1"/>
<reference evidence="1 2" key="1">
    <citation type="submission" date="2020-05" db="EMBL/GenBank/DDBJ databases">
        <authorList>
            <person name="Mo P."/>
        </authorList>
    </citation>
    <scope>NUCLEOTIDE SEQUENCE [LARGE SCALE GENOMIC DNA]</scope>
    <source>
        <strain evidence="1 2">Gen01</strain>
    </source>
</reference>
<organism evidence="1 2">
    <name type="scientific">Pseudonocardia broussonetiae</name>
    <dbReference type="NCBI Taxonomy" id="2736640"/>
    <lineage>
        <taxon>Bacteria</taxon>
        <taxon>Bacillati</taxon>
        <taxon>Actinomycetota</taxon>
        <taxon>Actinomycetes</taxon>
        <taxon>Pseudonocardiales</taxon>
        <taxon>Pseudonocardiaceae</taxon>
        <taxon>Pseudonocardia</taxon>
    </lineage>
</organism>
<proteinExistence type="predicted"/>
<evidence type="ECO:0000313" key="2">
    <source>
        <dbReference type="Proteomes" id="UP000505377"/>
    </source>
</evidence>
<dbReference type="EMBL" id="CP053564">
    <property type="protein sequence ID" value="QJY47710.1"/>
    <property type="molecule type" value="Genomic_DNA"/>
</dbReference>